<dbReference type="PANTHER" id="PTHR47118">
    <property type="entry name" value="CYTOTOXIC AND REGULATORY T-CELL MOLECULE"/>
    <property type="match status" value="1"/>
</dbReference>
<evidence type="ECO:0000313" key="12">
    <source>
        <dbReference type="EMBL" id="KAG6931131.1"/>
    </source>
</evidence>
<dbReference type="InterPro" id="IPR007110">
    <property type="entry name" value="Ig-like_dom"/>
</dbReference>
<dbReference type="InterPro" id="IPR053096">
    <property type="entry name" value="CRTAM"/>
</dbReference>
<dbReference type="GO" id="GO:0002860">
    <property type="term" value="P:positive regulation of natural killer cell mediated cytotoxicity directed against tumor cell target"/>
    <property type="evidence" value="ECO:0007669"/>
    <property type="project" value="TreeGrafter"/>
</dbReference>
<feature type="domain" description="Ig-like" evidence="11">
    <location>
        <begin position="32"/>
        <end position="127"/>
    </location>
</feature>
<feature type="non-terminal residue" evidence="12">
    <location>
        <position position="577"/>
    </location>
</feature>
<dbReference type="Gene3D" id="2.60.40.10">
    <property type="entry name" value="Immunoglobulins"/>
    <property type="match status" value="2"/>
</dbReference>
<feature type="compositionally biased region" description="Polar residues" evidence="9">
    <location>
        <begin position="534"/>
        <end position="544"/>
    </location>
</feature>
<evidence type="ECO:0000259" key="11">
    <source>
        <dbReference type="PROSITE" id="PS50835"/>
    </source>
</evidence>
<dbReference type="GO" id="GO:0002355">
    <property type="term" value="P:detection of tumor cell"/>
    <property type="evidence" value="ECO:0007669"/>
    <property type="project" value="TreeGrafter"/>
</dbReference>
<dbReference type="GO" id="GO:0005886">
    <property type="term" value="C:plasma membrane"/>
    <property type="evidence" value="ECO:0007669"/>
    <property type="project" value="TreeGrafter"/>
</dbReference>
<dbReference type="InterPro" id="IPR013783">
    <property type="entry name" value="Ig-like_fold"/>
</dbReference>
<dbReference type="InterPro" id="IPR013162">
    <property type="entry name" value="CD80_C2-set"/>
</dbReference>
<comment type="caution">
    <text evidence="12">The sequence shown here is derived from an EMBL/GenBank/DDBJ whole genome shotgun (WGS) entry which is preliminary data.</text>
</comment>
<feature type="region of interest" description="Disordered" evidence="9">
    <location>
        <begin position="370"/>
        <end position="422"/>
    </location>
</feature>
<feature type="transmembrane region" description="Helical" evidence="10">
    <location>
        <begin position="473"/>
        <end position="494"/>
    </location>
</feature>
<feature type="domain" description="Ig-like" evidence="11">
    <location>
        <begin position="137"/>
        <end position="229"/>
    </location>
</feature>
<proteinExistence type="predicted"/>
<evidence type="ECO:0000256" key="3">
    <source>
        <dbReference type="ARBA" id="ARBA00022729"/>
    </source>
</evidence>
<dbReference type="PROSITE" id="PS50835">
    <property type="entry name" value="IG_LIKE"/>
    <property type="match status" value="2"/>
</dbReference>
<evidence type="ECO:0000256" key="6">
    <source>
        <dbReference type="ARBA" id="ARBA00023136"/>
    </source>
</evidence>
<dbReference type="Pfam" id="PF08205">
    <property type="entry name" value="C2-set_2"/>
    <property type="match status" value="1"/>
</dbReference>
<dbReference type="GO" id="GO:0005102">
    <property type="term" value="F:signaling receptor binding"/>
    <property type="evidence" value="ECO:0007669"/>
    <property type="project" value="TreeGrafter"/>
</dbReference>
<dbReference type="OrthoDB" id="10006996at2759"/>
<name>A0A8T1SQA2_CHESE</name>
<dbReference type="EMBL" id="JAHGAV010000126">
    <property type="protein sequence ID" value="KAG6931131.1"/>
    <property type="molecule type" value="Genomic_DNA"/>
</dbReference>
<evidence type="ECO:0000256" key="1">
    <source>
        <dbReference type="ARBA" id="ARBA00004167"/>
    </source>
</evidence>
<evidence type="ECO:0000256" key="4">
    <source>
        <dbReference type="ARBA" id="ARBA00022737"/>
    </source>
</evidence>
<accession>A0A8T1SQA2</accession>
<evidence type="ECO:0000256" key="8">
    <source>
        <dbReference type="ARBA" id="ARBA00023319"/>
    </source>
</evidence>
<keyword evidence="6 10" id="KW-0472">Membrane</keyword>
<reference evidence="12 13" key="1">
    <citation type="journal article" date="2020" name="G3 (Bethesda)">
        <title>Draft Genome of the Common Snapping Turtle, Chelydra serpentina, a Model for Phenotypic Plasticity in Reptiles.</title>
        <authorList>
            <person name="Das D."/>
            <person name="Singh S.K."/>
            <person name="Bierstedt J."/>
            <person name="Erickson A."/>
            <person name="Galli G.L.J."/>
            <person name="Crossley D.A. 2nd"/>
            <person name="Rhen T."/>
        </authorList>
    </citation>
    <scope>NUCLEOTIDE SEQUENCE [LARGE SCALE GENOMIC DNA]</scope>
    <source>
        <strain evidence="12">KW</strain>
    </source>
</reference>
<evidence type="ECO:0000256" key="10">
    <source>
        <dbReference type="SAM" id="Phobius"/>
    </source>
</evidence>
<keyword evidence="7" id="KW-1015">Disulfide bond</keyword>
<protein>
    <submittedName>
        <fullName evidence="12">Cytotoxic and regulatory T-cell molecule</fullName>
    </submittedName>
</protein>
<evidence type="ECO:0000256" key="2">
    <source>
        <dbReference type="ARBA" id="ARBA00022692"/>
    </source>
</evidence>
<dbReference type="GO" id="GO:0008037">
    <property type="term" value="P:cell recognition"/>
    <property type="evidence" value="ECO:0007669"/>
    <property type="project" value="TreeGrafter"/>
</dbReference>
<gene>
    <name evidence="12" type="primary">CRTAM</name>
    <name evidence="12" type="ORF">G0U57_002181</name>
</gene>
<evidence type="ECO:0000256" key="5">
    <source>
        <dbReference type="ARBA" id="ARBA00022989"/>
    </source>
</evidence>
<sequence length="577" mass="63844">LFQKSIRLVYCTVGNALSLRHIAFHNCFSLAGDFQEVHTESVTVEEGQDLSLQCDFTGDHESAFTWSNPRGFVIFLNSDQGLKDQRYKLIHYSKHKLSISLSNVTVQDEGTYTCFYYDVPVKTKKVNVTVLAAPSKPQLEVSDIRTHGKKVKIVLSCLTQGSKPPPQITWLLNNGLEVYGDIKHKFEHDGKKCNTTSTLIVHAYNRDSTASCVIRHETLRGERLTASFQFENFTTTTSSALTVLEISTTTSEHPQHYMESTEATPKSIIQTSPVSISLATSTQQEVFSSQTTVVIATESNPNINTVFSQNPLHSTVDMPLGSSQPNFPATVPEKQSSTSLPAIPTQKRELPANTTIWSEVTLTVNEEISSTEAPATSSEPATQNANSTIEPERTLNITEETSVTDEPSISNEQSTQNSNITTGSEMTLNVTIAEETSRAEEPSTSHEETTLNCNATIKTDLNSEGIIRRQTSVLLPVLVAVLIFVMLIIVLLFMKKLQKAHGVWKRENDTSEQTLESYKSRSNEDNQAPEKNGQVANQKPSMQYVTEGYTGTIKSNSEERDISAFEKRLACGKETNV</sequence>
<organism evidence="12 13">
    <name type="scientific">Chelydra serpentina</name>
    <name type="common">Snapping turtle</name>
    <name type="synonym">Testudo serpentina</name>
    <dbReference type="NCBI Taxonomy" id="8475"/>
    <lineage>
        <taxon>Eukaryota</taxon>
        <taxon>Metazoa</taxon>
        <taxon>Chordata</taxon>
        <taxon>Craniata</taxon>
        <taxon>Vertebrata</taxon>
        <taxon>Euteleostomi</taxon>
        <taxon>Archelosauria</taxon>
        <taxon>Testudinata</taxon>
        <taxon>Testudines</taxon>
        <taxon>Cryptodira</taxon>
        <taxon>Durocryptodira</taxon>
        <taxon>Americhelydia</taxon>
        <taxon>Chelydroidea</taxon>
        <taxon>Chelydridae</taxon>
        <taxon>Chelydra</taxon>
    </lineage>
</organism>
<comment type="subcellular location">
    <subcellularLocation>
        <location evidence="1">Membrane</location>
        <topology evidence="1">Single-pass membrane protein</topology>
    </subcellularLocation>
</comment>
<dbReference type="Proteomes" id="UP000765507">
    <property type="component" value="Unassembled WGS sequence"/>
</dbReference>
<keyword evidence="8" id="KW-0393">Immunoglobulin domain</keyword>
<dbReference type="SUPFAM" id="SSF48726">
    <property type="entry name" value="Immunoglobulin"/>
    <property type="match status" value="2"/>
</dbReference>
<dbReference type="PANTHER" id="PTHR47118:SF1">
    <property type="entry name" value="CYTOTOXIC AND REGULATORY T-CELL MOLECULE"/>
    <property type="match status" value="1"/>
</dbReference>
<dbReference type="AlphaFoldDB" id="A0A8T1SQA2"/>
<dbReference type="Pfam" id="PF07686">
    <property type="entry name" value="V-set"/>
    <property type="match status" value="1"/>
</dbReference>
<keyword evidence="2 10" id="KW-0812">Transmembrane</keyword>
<dbReference type="InterPro" id="IPR003599">
    <property type="entry name" value="Ig_sub"/>
</dbReference>
<evidence type="ECO:0000313" key="13">
    <source>
        <dbReference type="Proteomes" id="UP000765507"/>
    </source>
</evidence>
<dbReference type="FunFam" id="2.60.40.10:FF:000013">
    <property type="entry name" value="cell adhesion molecule 1 isoform X1"/>
    <property type="match status" value="1"/>
</dbReference>
<dbReference type="SMART" id="SM00409">
    <property type="entry name" value="IG"/>
    <property type="match status" value="1"/>
</dbReference>
<dbReference type="InterPro" id="IPR013106">
    <property type="entry name" value="Ig_V-set"/>
</dbReference>
<keyword evidence="4" id="KW-0677">Repeat</keyword>
<keyword evidence="5 10" id="KW-1133">Transmembrane helix</keyword>
<evidence type="ECO:0000256" key="9">
    <source>
        <dbReference type="SAM" id="MobiDB-lite"/>
    </source>
</evidence>
<dbReference type="InterPro" id="IPR036179">
    <property type="entry name" value="Ig-like_dom_sf"/>
</dbReference>
<keyword evidence="3" id="KW-0732">Signal</keyword>
<keyword evidence="13" id="KW-1185">Reference proteome</keyword>
<feature type="region of interest" description="Disordered" evidence="9">
    <location>
        <begin position="503"/>
        <end position="544"/>
    </location>
</feature>
<evidence type="ECO:0000256" key="7">
    <source>
        <dbReference type="ARBA" id="ARBA00023157"/>
    </source>
</evidence>